<dbReference type="GO" id="GO:0009922">
    <property type="term" value="F:fatty acid elongase activity"/>
    <property type="evidence" value="ECO:0007669"/>
    <property type="project" value="UniProtKB-EC"/>
</dbReference>
<keyword evidence="4 10" id="KW-0808">Transferase</keyword>
<comment type="caution">
    <text evidence="15">The sequence shown here is derived from an EMBL/GenBank/DDBJ whole genome shotgun (WGS) entry which is preliminary data.</text>
</comment>
<evidence type="ECO:0000259" key="13">
    <source>
        <dbReference type="Pfam" id="PF08392"/>
    </source>
</evidence>
<reference evidence="15" key="1">
    <citation type="submission" date="2019-07" db="EMBL/GenBank/DDBJ databases">
        <authorList>
            <person name="Dittberner H."/>
        </authorList>
    </citation>
    <scope>NUCLEOTIDE SEQUENCE [LARGE SCALE GENOMIC DNA]</scope>
</reference>
<feature type="active site" evidence="11">
    <location>
        <position position="415"/>
    </location>
</feature>
<dbReference type="GO" id="GO:0006633">
    <property type="term" value="P:fatty acid biosynthetic process"/>
    <property type="evidence" value="ECO:0007669"/>
    <property type="project" value="UniProtKB-UniPathway"/>
</dbReference>
<evidence type="ECO:0000256" key="12">
    <source>
        <dbReference type="SAM" id="Phobius"/>
    </source>
</evidence>
<accession>A0A565C9U0</accession>
<dbReference type="OrthoDB" id="329835at2759"/>
<evidence type="ECO:0000313" key="16">
    <source>
        <dbReference type="Proteomes" id="UP000489600"/>
    </source>
</evidence>
<keyword evidence="7 12" id="KW-0472">Membrane</keyword>
<feature type="domain" description="Beta-ketoacyl-[acyl-carrier-protein] synthase III C-terminal" evidence="14">
    <location>
        <begin position="381"/>
        <end position="460"/>
    </location>
</feature>
<dbReference type="EC" id="2.3.1.-" evidence="10"/>
<dbReference type="InterPro" id="IPR016039">
    <property type="entry name" value="Thiolase-like"/>
</dbReference>
<keyword evidence="5 12" id="KW-0812">Transmembrane</keyword>
<dbReference type="InterPro" id="IPR013601">
    <property type="entry name" value="FAE1_typ3_polyketide_synth"/>
</dbReference>
<dbReference type="UniPathway" id="UPA00094"/>
<dbReference type="FunFam" id="3.40.47.10:FF:000028">
    <property type="entry name" value="3-ketoacyl-CoA synthase"/>
    <property type="match status" value="1"/>
</dbReference>
<dbReference type="Pfam" id="PF08541">
    <property type="entry name" value="ACP_syn_III_C"/>
    <property type="match status" value="1"/>
</dbReference>
<evidence type="ECO:0000256" key="2">
    <source>
        <dbReference type="ARBA" id="ARBA00005194"/>
    </source>
</evidence>
<dbReference type="Proteomes" id="UP000489600">
    <property type="component" value="Unassembled WGS sequence"/>
</dbReference>
<feature type="active site" evidence="11">
    <location>
        <position position="419"/>
    </location>
</feature>
<comment type="pathway">
    <text evidence="2 10">Lipid metabolism; fatty acid biosynthesis.</text>
</comment>
<dbReference type="SUPFAM" id="SSF53901">
    <property type="entry name" value="Thiolase-like"/>
    <property type="match status" value="2"/>
</dbReference>
<keyword evidence="16" id="KW-1185">Reference proteome</keyword>
<dbReference type="InterPro" id="IPR012392">
    <property type="entry name" value="3-ktacl-CoA_syn"/>
</dbReference>
<evidence type="ECO:0000256" key="3">
    <source>
        <dbReference type="ARBA" id="ARBA00005531"/>
    </source>
</evidence>
<dbReference type="CDD" id="cd00831">
    <property type="entry name" value="CHS_like"/>
    <property type="match status" value="1"/>
</dbReference>
<evidence type="ECO:0000256" key="1">
    <source>
        <dbReference type="ARBA" id="ARBA00004370"/>
    </source>
</evidence>
<dbReference type="InterPro" id="IPR013747">
    <property type="entry name" value="ACP_syn_III_C"/>
</dbReference>
<feature type="domain" description="FAE" evidence="13">
    <location>
        <begin position="75"/>
        <end position="363"/>
    </location>
</feature>
<evidence type="ECO:0000259" key="14">
    <source>
        <dbReference type="Pfam" id="PF08541"/>
    </source>
</evidence>
<keyword evidence="6 12" id="KW-1133">Transmembrane helix</keyword>
<comment type="similarity">
    <text evidence="3 10">Belongs to the thiolase-like superfamily. Chalcone/stilbene synthases family.</text>
</comment>
<dbReference type="Pfam" id="PF08392">
    <property type="entry name" value="FAE1_CUT1_RppA"/>
    <property type="match status" value="1"/>
</dbReference>
<evidence type="ECO:0000256" key="4">
    <source>
        <dbReference type="ARBA" id="ARBA00022679"/>
    </source>
</evidence>
<evidence type="ECO:0000256" key="11">
    <source>
        <dbReference type="PIRSR" id="PIRSR036417-1"/>
    </source>
</evidence>
<evidence type="ECO:0000256" key="7">
    <source>
        <dbReference type="ARBA" id="ARBA00023136"/>
    </source>
</evidence>
<comment type="subcellular location">
    <subcellularLocation>
        <location evidence="1">Membrane</location>
    </subcellularLocation>
</comment>
<gene>
    <name evidence="15" type="ORF">ANE_LOCUS20808</name>
</gene>
<evidence type="ECO:0000256" key="9">
    <source>
        <dbReference type="ARBA" id="ARBA00047375"/>
    </source>
</evidence>
<feature type="active site" evidence="11">
    <location>
        <position position="382"/>
    </location>
</feature>
<comment type="catalytic activity">
    <reaction evidence="9">
        <text>a very-long-chain acyl-CoA + malonyl-CoA + H(+) = a very-long-chain 3-oxoacyl-CoA + CO2 + CoA</text>
        <dbReference type="Rhea" id="RHEA:32727"/>
        <dbReference type="ChEBI" id="CHEBI:15378"/>
        <dbReference type="ChEBI" id="CHEBI:16526"/>
        <dbReference type="ChEBI" id="CHEBI:57287"/>
        <dbReference type="ChEBI" id="CHEBI:57384"/>
        <dbReference type="ChEBI" id="CHEBI:90725"/>
        <dbReference type="ChEBI" id="CHEBI:90736"/>
        <dbReference type="EC" id="2.3.1.199"/>
    </reaction>
</comment>
<protein>
    <recommendedName>
        <fullName evidence="10">3-ketoacyl-CoA synthase</fullName>
        <ecNumber evidence="10">2.3.1.-</ecNumber>
    </recommendedName>
</protein>
<dbReference type="EMBL" id="CABITT030000007">
    <property type="protein sequence ID" value="VVB10364.1"/>
    <property type="molecule type" value="Genomic_DNA"/>
</dbReference>
<dbReference type="AlphaFoldDB" id="A0A565C9U0"/>
<dbReference type="GO" id="GO:0016020">
    <property type="term" value="C:membrane"/>
    <property type="evidence" value="ECO:0007669"/>
    <property type="project" value="UniProtKB-SubCell"/>
</dbReference>
<evidence type="ECO:0000256" key="6">
    <source>
        <dbReference type="ARBA" id="ARBA00022989"/>
    </source>
</evidence>
<dbReference type="PANTHER" id="PTHR31561">
    <property type="entry name" value="3-KETOACYL-COA SYNTHASE"/>
    <property type="match status" value="1"/>
</dbReference>
<organism evidence="15 16">
    <name type="scientific">Arabis nemorensis</name>
    <dbReference type="NCBI Taxonomy" id="586526"/>
    <lineage>
        <taxon>Eukaryota</taxon>
        <taxon>Viridiplantae</taxon>
        <taxon>Streptophyta</taxon>
        <taxon>Embryophyta</taxon>
        <taxon>Tracheophyta</taxon>
        <taxon>Spermatophyta</taxon>
        <taxon>Magnoliopsida</taxon>
        <taxon>eudicotyledons</taxon>
        <taxon>Gunneridae</taxon>
        <taxon>Pentapetalae</taxon>
        <taxon>rosids</taxon>
        <taxon>malvids</taxon>
        <taxon>Brassicales</taxon>
        <taxon>Brassicaceae</taxon>
        <taxon>Arabideae</taxon>
        <taxon>Arabis</taxon>
    </lineage>
</organism>
<evidence type="ECO:0000256" key="5">
    <source>
        <dbReference type="ARBA" id="ARBA00022692"/>
    </source>
</evidence>
<feature type="transmembrane region" description="Helical" evidence="12">
    <location>
        <begin position="20"/>
        <end position="45"/>
    </location>
</feature>
<dbReference type="Gene3D" id="3.40.47.10">
    <property type="match status" value="1"/>
</dbReference>
<feature type="active site" evidence="11">
    <location>
        <position position="386"/>
    </location>
</feature>
<feature type="transmembrane region" description="Helical" evidence="12">
    <location>
        <begin position="57"/>
        <end position="76"/>
    </location>
</feature>
<evidence type="ECO:0000256" key="8">
    <source>
        <dbReference type="ARBA" id="ARBA00023315"/>
    </source>
</evidence>
<evidence type="ECO:0000313" key="15">
    <source>
        <dbReference type="EMBL" id="VVB10364.1"/>
    </source>
</evidence>
<feature type="active site" evidence="11">
    <location>
        <position position="218"/>
    </location>
</feature>
<evidence type="ECO:0000256" key="10">
    <source>
        <dbReference type="PIRNR" id="PIRNR036417"/>
    </source>
</evidence>
<keyword evidence="8 10" id="KW-0012">Acyltransferase</keyword>
<proteinExistence type="inferred from homology"/>
<sequence length="487" mass="55160">MEYPLQTRTRNYVKLGYHYLISHLLKLLLVPSMVVLLTNMSLLSLNQLCLHYLQNNLLGFIFLITVAIFGFVVFFMSKPRSVYLVDYSCYLPPSNLKVSYKKFMDRSKLIQDFNESSLEFQRKIMERSGLGEETYLPEALHCVPPRTTMAAAREEAEQVIFGALDNLFENTEINLREIGVLVVNCSLFNPTPSLSAMIVNKYKLRGNVKSFNLGGMGCSAGVIAIDLANDMLQIHRNTFALVVSTENITQNWYFGNKKAMLIPNCLFRVGGSAILLSNKTLDRKRSKYKLVHMVRTHKGSDEKAFNCVYQEQDEALKTGVSLSKDLMAIAGEALKTNITTLGPLVLPISEQILFFANFVAKRLFNAKNKKSYIPDFKLAFDHFCIHAGGRAVIDELEKSLKLLPKHVEASRMTLHRFGNTSSSSIWYELAYTEAKGRMRKGNRVWQIAFGSGFKCNSAVWVALCDVEPSVNSPWEHCIHRYPVKVDL</sequence>
<feature type="active site" evidence="11">
    <location>
        <position position="297"/>
    </location>
</feature>
<name>A0A565C9U0_9BRAS</name>
<dbReference type="PIRSF" id="PIRSF036417">
    <property type="entry name" value="3-ktacl-CoA_syn"/>
    <property type="match status" value="1"/>
</dbReference>